<organism evidence="3 4">
    <name type="scientific">Allohahella marinimesophila</name>
    <dbReference type="NCBI Taxonomy" id="1054972"/>
    <lineage>
        <taxon>Bacteria</taxon>
        <taxon>Pseudomonadati</taxon>
        <taxon>Pseudomonadota</taxon>
        <taxon>Gammaproteobacteria</taxon>
        <taxon>Oceanospirillales</taxon>
        <taxon>Hahellaceae</taxon>
        <taxon>Allohahella</taxon>
    </lineage>
</organism>
<dbReference type="InterPro" id="IPR035437">
    <property type="entry name" value="SNase_OB-fold_sf"/>
</dbReference>
<keyword evidence="4" id="KW-1185">Reference proteome</keyword>
<dbReference type="InterPro" id="IPR016071">
    <property type="entry name" value="Staphylococal_nuclease_OB-fold"/>
</dbReference>
<dbReference type="PANTHER" id="PTHR12302">
    <property type="entry name" value="EBNA2 BINDING PROTEIN P100"/>
    <property type="match status" value="1"/>
</dbReference>
<comment type="caution">
    <text evidence="3">The sequence shown here is derived from an EMBL/GenBank/DDBJ whole genome shotgun (WGS) entry which is preliminary data.</text>
</comment>
<gene>
    <name evidence="3" type="ORF">GCM10022278_10180</name>
</gene>
<sequence>MWLALVFSQHLAAEVLKGIVVSVADGDTITLLDDQRRQHKIRLGGIDAPERRQAFGQVSRSNMADLVFNKAVEVEWHKRDRYDRIIGKVVVAGEDAGLTQIRMGLAWHYKHYLKDQSPEDQRAYAIAELAARTAGSGLWQHSDPQPPWDFRRKR</sequence>
<dbReference type="Proteomes" id="UP001501337">
    <property type="component" value="Unassembled WGS sequence"/>
</dbReference>
<evidence type="ECO:0000313" key="3">
    <source>
        <dbReference type="EMBL" id="GAA3953206.1"/>
    </source>
</evidence>
<evidence type="ECO:0000256" key="1">
    <source>
        <dbReference type="SAM" id="MobiDB-lite"/>
    </source>
</evidence>
<dbReference type="SUPFAM" id="SSF50199">
    <property type="entry name" value="Staphylococcal nuclease"/>
    <property type="match status" value="1"/>
</dbReference>
<name>A0ABP7NSF5_9GAMM</name>
<feature type="domain" description="TNase-like" evidence="2">
    <location>
        <begin position="14"/>
        <end position="141"/>
    </location>
</feature>
<accession>A0ABP7NSF5</accession>
<dbReference type="PROSITE" id="PS50830">
    <property type="entry name" value="TNASE_3"/>
    <property type="match status" value="1"/>
</dbReference>
<dbReference type="InterPro" id="IPR002071">
    <property type="entry name" value="Thermonucl_AS"/>
</dbReference>
<dbReference type="PANTHER" id="PTHR12302:SF26">
    <property type="entry name" value="BLR1266 PROTEIN"/>
    <property type="match status" value="1"/>
</dbReference>
<dbReference type="EMBL" id="BAABBO010000002">
    <property type="protein sequence ID" value="GAA3953206.1"/>
    <property type="molecule type" value="Genomic_DNA"/>
</dbReference>
<dbReference type="Gene3D" id="2.40.50.90">
    <property type="match status" value="1"/>
</dbReference>
<dbReference type="Pfam" id="PF00565">
    <property type="entry name" value="SNase"/>
    <property type="match status" value="1"/>
</dbReference>
<protein>
    <recommendedName>
        <fullName evidence="2">TNase-like domain-containing protein</fullName>
    </recommendedName>
</protein>
<reference evidence="4" key="1">
    <citation type="journal article" date="2019" name="Int. J. Syst. Evol. Microbiol.">
        <title>The Global Catalogue of Microorganisms (GCM) 10K type strain sequencing project: providing services to taxonomists for standard genome sequencing and annotation.</title>
        <authorList>
            <consortium name="The Broad Institute Genomics Platform"/>
            <consortium name="The Broad Institute Genome Sequencing Center for Infectious Disease"/>
            <person name="Wu L."/>
            <person name="Ma J."/>
        </authorList>
    </citation>
    <scope>NUCLEOTIDE SEQUENCE [LARGE SCALE GENOMIC DNA]</scope>
    <source>
        <strain evidence="4">JCM 17555</strain>
    </source>
</reference>
<feature type="region of interest" description="Disordered" evidence="1">
    <location>
        <begin position="134"/>
        <end position="154"/>
    </location>
</feature>
<dbReference type="SMART" id="SM00318">
    <property type="entry name" value="SNc"/>
    <property type="match status" value="1"/>
</dbReference>
<dbReference type="PROSITE" id="PS01123">
    <property type="entry name" value="TNASE_1"/>
    <property type="match status" value="1"/>
</dbReference>
<evidence type="ECO:0000313" key="4">
    <source>
        <dbReference type="Proteomes" id="UP001501337"/>
    </source>
</evidence>
<proteinExistence type="predicted"/>
<evidence type="ECO:0000259" key="2">
    <source>
        <dbReference type="PROSITE" id="PS50830"/>
    </source>
</evidence>